<dbReference type="Proteomes" id="UP000000771">
    <property type="component" value="Chromosome"/>
</dbReference>
<evidence type="ECO:0000313" key="2">
    <source>
        <dbReference type="EMBL" id="ACU54236.1"/>
    </source>
</evidence>
<dbReference type="PROSITE" id="PS51257">
    <property type="entry name" value="PROKAR_LIPOPROTEIN"/>
    <property type="match status" value="1"/>
</dbReference>
<dbReference type="PANTHER" id="PTHR43312:SF1">
    <property type="entry name" value="NADP-DEPENDENT OXIDOREDUCTASE DOMAIN-CONTAINING PROTEIN"/>
    <property type="match status" value="1"/>
</dbReference>
<dbReference type="EMBL" id="CP001631">
    <property type="protein sequence ID" value="ACU54236.1"/>
    <property type="molecule type" value="Genomic_DNA"/>
</dbReference>
<dbReference type="HOGENOM" id="CLU_023205_3_0_11"/>
<dbReference type="Pfam" id="PF00248">
    <property type="entry name" value="Aldo_ket_red"/>
    <property type="match status" value="1"/>
</dbReference>
<keyword evidence="3" id="KW-1185">Reference proteome</keyword>
<sequence length="287" mass="31226">MEQRMLGRTGHASSVAILGCCAFGDGDVDATGHSLEAALAAGVNHLDIAPSYGQAELAVGAHLPSFRDQVFLAAKTMERTADGARRELERTLERLRTDHLDLYQFHAVTSDEELDQITAPGGALETFLAARDEGTTRFLGITGHFLDAPRVFRRALDRMPLDTVMLPLGIAHFVDPAYRRDAEALLEAATERGVGVMAIKALARRPWPKSTHAYETWYEPLDEPSRVQVAVDFTLSLPVTGFATPCDRRLLSLALRAAEASQPLDEAEREAVLLSQDLAPLGRDAGL</sequence>
<gene>
    <name evidence="2" type="ordered locus">Afer_1306</name>
</gene>
<dbReference type="KEGG" id="afo:Afer_1306"/>
<dbReference type="Gene3D" id="3.20.20.100">
    <property type="entry name" value="NADP-dependent oxidoreductase domain"/>
    <property type="match status" value="1"/>
</dbReference>
<evidence type="ECO:0000313" key="3">
    <source>
        <dbReference type="Proteomes" id="UP000000771"/>
    </source>
</evidence>
<dbReference type="CDD" id="cd19100">
    <property type="entry name" value="AKR_unchar"/>
    <property type="match status" value="1"/>
</dbReference>
<dbReference type="SUPFAM" id="SSF51430">
    <property type="entry name" value="NAD(P)-linked oxidoreductase"/>
    <property type="match status" value="1"/>
</dbReference>
<dbReference type="RefSeq" id="WP_015798722.1">
    <property type="nucleotide sequence ID" value="NC_013124.1"/>
</dbReference>
<name>C7LZS8_ACIFD</name>
<dbReference type="STRING" id="525909.Afer_1306"/>
<dbReference type="OrthoDB" id="3664926at2"/>
<evidence type="ECO:0000259" key="1">
    <source>
        <dbReference type="Pfam" id="PF00248"/>
    </source>
</evidence>
<dbReference type="InterPro" id="IPR023210">
    <property type="entry name" value="NADP_OxRdtase_dom"/>
</dbReference>
<organism evidence="2 3">
    <name type="scientific">Acidimicrobium ferrooxidans (strain DSM 10331 / JCM 15462 / NBRC 103882 / ICP)</name>
    <dbReference type="NCBI Taxonomy" id="525909"/>
    <lineage>
        <taxon>Bacteria</taxon>
        <taxon>Bacillati</taxon>
        <taxon>Actinomycetota</taxon>
        <taxon>Acidimicrobiia</taxon>
        <taxon>Acidimicrobiales</taxon>
        <taxon>Acidimicrobiaceae</taxon>
        <taxon>Acidimicrobium</taxon>
    </lineage>
</organism>
<protein>
    <submittedName>
        <fullName evidence="2">Aldo/keto reductase</fullName>
    </submittedName>
</protein>
<dbReference type="InterPro" id="IPR053135">
    <property type="entry name" value="AKR2_Oxidoreductase"/>
</dbReference>
<accession>C7LZS8</accession>
<feature type="domain" description="NADP-dependent oxidoreductase" evidence="1">
    <location>
        <begin position="34"/>
        <end position="203"/>
    </location>
</feature>
<dbReference type="AlphaFoldDB" id="C7LZS8"/>
<dbReference type="PANTHER" id="PTHR43312">
    <property type="entry name" value="D-THREO-ALDOSE 1-DEHYDROGENASE"/>
    <property type="match status" value="1"/>
</dbReference>
<reference evidence="2 3" key="1">
    <citation type="journal article" date="2009" name="Stand. Genomic Sci.">
        <title>Complete genome sequence of Acidimicrobium ferrooxidans type strain (ICP).</title>
        <authorList>
            <person name="Clum A."/>
            <person name="Nolan M."/>
            <person name="Lang E."/>
            <person name="Glavina Del Rio T."/>
            <person name="Tice H."/>
            <person name="Copeland A."/>
            <person name="Cheng J.F."/>
            <person name="Lucas S."/>
            <person name="Chen F."/>
            <person name="Bruce D."/>
            <person name="Goodwin L."/>
            <person name="Pitluck S."/>
            <person name="Ivanova N."/>
            <person name="Mavrommatis K."/>
            <person name="Mikhailova N."/>
            <person name="Pati A."/>
            <person name="Chen A."/>
            <person name="Palaniappan K."/>
            <person name="Goker M."/>
            <person name="Spring S."/>
            <person name="Land M."/>
            <person name="Hauser L."/>
            <person name="Chang Y.J."/>
            <person name="Jeffries C.C."/>
            <person name="Chain P."/>
            <person name="Bristow J."/>
            <person name="Eisen J.A."/>
            <person name="Markowitz V."/>
            <person name="Hugenholtz P."/>
            <person name="Kyrpides N.C."/>
            <person name="Klenk H.P."/>
            <person name="Lapidus A."/>
        </authorList>
    </citation>
    <scope>NUCLEOTIDE SEQUENCE [LARGE SCALE GENOMIC DNA]</scope>
    <source>
        <strain evidence="3">DSM 10331 / JCM 15462 / NBRC 103882 / ICP</strain>
    </source>
</reference>
<dbReference type="InterPro" id="IPR036812">
    <property type="entry name" value="NAD(P)_OxRdtase_dom_sf"/>
</dbReference>
<proteinExistence type="predicted"/>
<dbReference type="eggNOG" id="COG0667">
    <property type="taxonomic scope" value="Bacteria"/>
</dbReference>